<keyword evidence="3" id="KW-1185">Reference proteome</keyword>
<proteinExistence type="predicted"/>
<dbReference type="AlphaFoldDB" id="M1DS31"/>
<accession>M1DS31</accession>
<dbReference type="HOGENOM" id="CLU_1527778_0_0_1"/>
<protein>
    <submittedName>
        <fullName evidence="2">Uncharacterized protein</fullName>
    </submittedName>
</protein>
<sequence>MSTDMGAKGNHSRNINRVCLEEDIKIVTNNLARTKCSSYQKPSPKRKDSSVLVSHKEIGECNNNKRASNARNRLSRRDKHHLQKGRGRKANEENGLTGSPKQHKHKHDVSILWDDPPPPESTKWKGLGEKNNKEEEDERNLPCNSEDNRWSLQETLIGTNVKANQRRRQPSYEFQR</sequence>
<dbReference type="Gramene" id="PGSC0003DMT400093500">
    <property type="protein sequence ID" value="PGSC0003DMT400093500"/>
    <property type="gene ID" value="PGSC0003DMG400043071"/>
</dbReference>
<feature type="compositionally biased region" description="Basic residues" evidence="1">
    <location>
        <begin position="73"/>
        <end position="88"/>
    </location>
</feature>
<feature type="compositionally biased region" description="Polar residues" evidence="1">
    <location>
        <begin position="142"/>
        <end position="163"/>
    </location>
</feature>
<evidence type="ECO:0000256" key="1">
    <source>
        <dbReference type="SAM" id="MobiDB-lite"/>
    </source>
</evidence>
<dbReference type="EnsemblPlants" id="PGSC0003DMT400093500">
    <property type="protein sequence ID" value="PGSC0003DMT400093500"/>
    <property type="gene ID" value="PGSC0003DMG400043071"/>
</dbReference>
<dbReference type="InParanoid" id="M1DS31"/>
<reference evidence="3" key="1">
    <citation type="journal article" date="2011" name="Nature">
        <title>Genome sequence and analysis of the tuber crop potato.</title>
        <authorList>
            <consortium name="The Potato Genome Sequencing Consortium"/>
        </authorList>
    </citation>
    <scope>NUCLEOTIDE SEQUENCE [LARGE SCALE GENOMIC DNA]</scope>
    <source>
        <strain evidence="3">cv. DM1-3 516 R44</strain>
    </source>
</reference>
<dbReference type="Proteomes" id="UP000011115">
    <property type="component" value="Unassembled WGS sequence"/>
</dbReference>
<feature type="compositionally biased region" description="Basic and acidic residues" evidence="1">
    <location>
        <begin position="45"/>
        <end position="59"/>
    </location>
</feature>
<feature type="compositionally biased region" description="Low complexity" evidence="1">
    <location>
        <begin position="62"/>
        <end position="72"/>
    </location>
</feature>
<feature type="compositionally biased region" description="Basic and acidic residues" evidence="1">
    <location>
        <begin position="122"/>
        <end position="133"/>
    </location>
</feature>
<evidence type="ECO:0000313" key="3">
    <source>
        <dbReference type="Proteomes" id="UP000011115"/>
    </source>
</evidence>
<reference evidence="2" key="2">
    <citation type="submission" date="2015-06" db="UniProtKB">
        <authorList>
            <consortium name="EnsemblPlants"/>
        </authorList>
    </citation>
    <scope>IDENTIFICATION</scope>
    <source>
        <strain evidence="2">DM1-3 516 R44</strain>
    </source>
</reference>
<feature type="region of interest" description="Disordered" evidence="1">
    <location>
        <begin position="33"/>
        <end position="176"/>
    </location>
</feature>
<dbReference type="PaxDb" id="4113-PGSC0003DMT400093500"/>
<organism evidence="2 3">
    <name type="scientific">Solanum tuberosum</name>
    <name type="common">Potato</name>
    <dbReference type="NCBI Taxonomy" id="4113"/>
    <lineage>
        <taxon>Eukaryota</taxon>
        <taxon>Viridiplantae</taxon>
        <taxon>Streptophyta</taxon>
        <taxon>Embryophyta</taxon>
        <taxon>Tracheophyta</taxon>
        <taxon>Spermatophyta</taxon>
        <taxon>Magnoliopsida</taxon>
        <taxon>eudicotyledons</taxon>
        <taxon>Gunneridae</taxon>
        <taxon>Pentapetalae</taxon>
        <taxon>asterids</taxon>
        <taxon>lamiids</taxon>
        <taxon>Solanales</taxon>
        <taxon>Solanaceae</taxon>
        <taxon>Solanoideae</taxon>
        <taxon>Solaneae</taxon>
        <taxon>Solanum</taxon>
    </lineage>
</organism>
<name>M1DS31_SOLTU</name>
<evidence type="ECO:0000313" key="2">
    <source>
        <dbReference type="EnsemblPlants" id="PGSC0003DMT400093500"/>
    </source>
</evidence>